<dbReference type="SMART" id="SM00014">
    <property type="entry name" value="acidPPc"/>
    <property type="match status" value="1"/>
</dbReference>
<keyword evidence="1" id="KW-0812">Transmembrane</keyword>
<feature type="transmembrane region" description="Helical" evidence="1">
    <location>
        <begin position="128"/>
        <end position="151"/>
    </location>
</feature>
<evidence type="ECO:0000259" key="2">
    <source>
        <dbReference type="SMART" id="SM00014"/>
    </source>
</evidence>
<reference evidence="3" key="1">
    <citation type="submission" date="2021-01" db="EMBL/GenBank/DDBJ databases">
        <title>Whole genome shotgun sequence of Planosporangium flavigriseum NBRC 105377.</title>
        <authorList>
            <person name="Komaki H."/>
            <person name="Tamura T."/>
        </authorList>
    </citation>
    <scope>NUCLEOTIDE SEQUENCE</scope>
    <source>
        <strain evidence="3">NBRC 105377</strain>
    </source>
</reference>
<dbReference type="SUPFAM" id="SSF48317">
    <property type="entry name" value="Acid phosphatase/Vanadium-dependent haloperoxidase"/>
    <property type="match status" value="1"/>
</dbReference>
<dbReference type="PANTHER" id="PTHR14969">
    <property type="entry name" value="SPHINGOSINE-1-PHOSPHATE PHOSPHOHYDROLASE"/>
    <property type="match status" value="1"/>
</dbReference>
<keyword evidence="1" id="KW-0472">Membrane</keyword>
<evidence type="ECO:0000313" key="3">
    <source>
        <dbReference type="EMBL" id="GIG74275.1"/>
    </source>
</evidence>
<evidence type="ECO:0000313" key="4">
    <source>
        <dbReference type="Proteomes" id="UP000653674"/>
    </source>
</evidence>
<dbReference type="RefSeq" id="WP_168074116.1">
    <property type="nucleotide sequence ID" value="NZ_BAAAQJ010000016.1"/>
</dbReference>
<dbReference type="Proteomes" id="UP000653674">
    <property type="component" value="Unassembled WGS sequence"/>
</dbReference>
<accession>A0A8J3LVW4</accession>
<dbReference type="InterPro" id="IPR000326">
    <property type="entry name" value="PAP2/HPO"/>
</dbReference>
<dbReference type="Pfam" id="PF01569">
    <property type="entry name" value="PAP2"/>
    <property type="match status" value="1"/>
</dbReference>
<comment type="caution">
    <text evidence="3">The sequence shown here is derived from an EMBL/GenBank/DDBJ whole genome shotgun (WGS) entry which is preliminary data.</text>
</comment>
<dbReference type="EMBL" id="BONU01000016">
    <property type="protein sequence ID" value="GIG74275.1"/>
    <property type="molecule type" value="Genomic_DNA"/>
</dbReference>
<feature type="transmembrane region" description="Helical" evidence="1">
    <location>
        <begin position="6"/>
        <end position="27"/>
    </location>
</feature>
<protein>
    <recommendedName>
        <fullName evidence="2">Phosphatidic acid phosphatase type 2/haloperoxidase domain-containing protein</fullName>
    </recommendedName>
</protein>
<feature type="transmembrane region" description="Helical" evidence="1">
    <location>
        <begin position="103"/>
        <end position="122"/>
    </location>
</feature>
<feature type="domain" description="Phosphatidic acid phosphatase type 2/haloperoxidase" evidence="2">
    <location>
        <begin position="36"/>
        <end position="143"/>
    </location>
</feature>
<feature type="transmembrane region" description="Helical" evidence="1">
    <location>
        <begin position="39"/>
        <end position="58"/>
    </location>
</feature>
<dbReference type="InterPro" id="IPR036938">
    <property type="entry name" value="PAP2/HPO_sf"/>
</dbReference>
<dbReference type="Gene3D" id="1.20.144.10">
    <property type="entry name" value="Phosphatidic acid phosphatase type 2/haloperoxidase"/>
    <property type="match status" value="1"/>
</dbReference>
<keyword evidence="1" id="KW-1133">Transmembrane helix</keyword>
<gene>
    <name evidence="3" type="ORF">Pfl04_26790</name>
</gene>
<dbReference type="PANTHER" id="PTHR14969:SF13">
    <property type="entry name" value="AT30094P"/>
    <property type="match status" value="1"/>
</dbReference>
<keyword evidence="4" id="KW-1185">Reference proteome</keyword>
<evidence type="ECO:0000256" key="1">
    <source>
        <dbReference type="SAM" id="Phobius"/>
    </source>
</evidence>
<organism evidence="3 4">
    <name type="scientific">Planosporangium flavigriseum</name>
    <dbReference type="NCBI Taxonomy" id="373681"/>
    <lineage>
        <taxon>Bacteria</taxon>
        <taxon>Bacillati</taxon>
        <taxon>Actinomycetota</taxon>
        <taxon>Actinomycetes</taxon>
        <taxon>Micromonosporales</taxon>
        <taxon>Micromonosporaceae</taxon>
        <taxon>Planosporangium</taxon>
    </lineage>
</organism>
<sequence>MHQVVTAVAEYLIFVVAVVAAAVWFTLPAPDRWKLAVRAAFAGIVTLAIVQVANHLYYDPRPFVGGHVHPYFAHVADNGFPSDHTAVAAVAGFVLWPYRRRISAVLLVAAAFVGIARVVAHVHSPIDIIAALVIAAVGSAVGLYLGGLAWSRWQARTGWPRPQGS</sequence>
<dbReference type="AlphaFoldDB" id="A0A8J3LVW4"/>
<proteinExistence type="predicted"/>
<name>A0A8J3LVW4_9ACTN</name>